<dbReference type="KEGG" id="pti:PHATRDRAFT_44887"/>
<dbReference type="HOGENOM" id="CLU_484396_0_0_1"/>
<keyword evidence="2" id="KW-1133">Transmembrane helix</keyword>
<dbReference type="PANTHER" id="PTHR34496">
    <property type="entry name" value="GLCNAC TRANSFERASE-RELATED"/>
    <property type="match status" value="1"/>
</dbReference>
<feature type="transmembrane region" description="Helical" evidence="2">
    <location>
        <begin position="31"/>
        <end position="51"/>
    </location>
</feature>
<evidence type="ECO:0000313" key="3">
    <source>
        <dbReference type="EMBL" id="EEC49498.1"/>
    </source>
</evidence>
<evidence type="ECO:0000313" key="4">
    <source>
        <dbReference type="Proteomes" id="UP000000759"/>
    </source>
</evidence>
<dbReference type="STRING" id="556484.B7FW07"/>
<dbReference type="RefSeq" id="XP_002178800.1">
    <property type="nucleotide sequence ID" value="XM_002178764.1"/>
</dbReference>
<keyword evidence="4" id="KW-1185">Reference proteome</keyword>
<keyword evidence="2" id="KW-0472">Membrane</keyword>
<dbReference type="eggNOG" id="ENOG502S0JT">
    <property type="taxonomic scope" value="Eukaryota"/>
</dbReference>
<keyword evidence="2" id="KW-0812">Transmembrane</keyword>
<feature type="region of interest" description="Disordered" evidence="1">
    <location>
        <begin position="1"/>
        <end position="25"/>
    </location>
</feature>
<dbReference type="PaxDb" id="2850-Phatr44887"/>
<dbReference type="AlphaFoldDB" id="B7FW07"/>
<evidence type="ECO:0000256" key="1">
    <source>
        <dbReference type="SAM" id="MobiDB-lite"/>
    </source>
</evidence>
<dbReference type="InterPro" id="IPR021067">
    <property type="entry name" value="Glycosyltransferase"/>
</dbReference>
<dbReference type="OMA" id="NGMGLDY"/>
<dbReference type="PANTHER" id="PTHR34496:SF6">
    <property type="entry name" value="GLYCOSYLTRANSFERASE 2-LIKE DOMAIN-CONTAINING PROTEIN"/>
    <property type="match status" value="1"/>
</dbReference>
<dbReference type="GeneID" id="7199810"/>
<protein>
    <submittedName>
        <fullName evidence="3">Uncharacterized protein</fullName>
    </submittedName>
</protein>
<dbReference type="EMBL" id="CM000608">
    <property type="protein sequence ID" value="EEC49498.1"/>
    <property type="molecule type" value="Genomic_DNA"/>
</dbReference>
<organism evidence="3 4">
    <name type="scientific">Phaeodactylum tricornutum (strain CCAP 1055/1)</name>
    <dbReference type="NCBI Taxonomy" id="556484"/>
    <lineage>
        <taxon>Eukaryota</taxon>
        <taxon>Sar</taxon>
        <taxon>Stramenopiles</taxon>
        <taxon>Ochrophyta</taxon>
        <taxon>Bacillariophyta</taxon>
        <taxon>Bacillariophyceae</taxon>
        <taxon>Bacillariophycidae</taxon>
        <taxon>Naviculales</taxon>
        <taxon>Phaeodactylaceae</taxon>
        <taxon>Phaeodactylum</taxon>
    </lineage>
</organism>
<feature type="compositionally biased region" description="Low complexity" evidence="1">
    <location>
        <begin position="10"/>
        <end position="24"/>
    </location>
</feature>
<sequence length="563" mass="63071">MGATRYPLHGSETSSRASGSSSRKSGVDKPIAFALVALLFLYSTVTLATYYRVSASDHDALTTSATVSGTATTSFPSTLHAASVTQKILVPKKQEGPIERLQRTFPIHVGKDVEEIPHSGLETVDVNPNQKGRDSPSNLPKTMMVPKFFEDSHGAAYGGSIRDYLGNGDELMSFEKTMKIGSSLDGLETIYCSIASYRDPECTLTVEDLFARAAHPDRIRVAILDQRVEGDSVCAQPAKPCNEDPSQALCKYRHLIDVFEMDARLAVGPVFARHLAHRHYRGEYFAMQIDSHVRFIEGWDDDIVQQWKSAKNEMAVLSTYVSDINGSIDPITHESTHENRPIMCASDYEGHGANKHLRHGQQPEGPAGIKGQPTLHPFWAAGFSFARGHFVIQIPYDQYLPMVFQGEEISIGLRGFTFGYDYYAPERGVMFHMYAVKDNEEKRKKVPLFWENLASYRGAGVRAMKRLNVIIGMASYPETEYNTKDMKKYGLGKVRTTAKFFKTFGIHTATQTVEDHLCRFVGKPMMKVFLPALRENGMGLDYKKIDYVFKDAWPSKKKEKKKV</sequence>
<dbReference type="Pfam" id="PF11397">
    <property type="entry name" value="GlcNAc"/>
    <property type="match status" value="2"/>
</dbReference>
<dbReference type="InParanoid" id="B7FW07"/>
<proteinExistence type="predicted"/>
<evidence type="ECO:0000256" key="2">
    <source>
        <dbReference type="SAM" id="Phobius"/>
    </source>
</evidence>
<accession>B7FW07</accession>
<dbReference type="OrthoDB" id="76265at2759"/>
<name>B7FW07_PHATC</name>
<reference evidence="3 4" key="1">
    <citation type="journal article" date="2008" name="Nature">
        <title>The Phaeodactylum genome reveals the evolutionary history of diatom genomes.</title>
        <authorList>
            <person name="Bowler C."/>
            <person name="Allen A.E."/>
            <person name="Badger J.H."/>
            <person name="Grimwood J."/>
            <person name="Jabbari K."/>
            <person name="Kuo A."/>
            <person name="Maheswari U."/>
            <person name="Martens C."/>
            <person name="Maumus F."/>
            <person name="Otillar R.P."/>
            <person name="Rayko E."/>
            <person name="Salamov A."/>
            <person name="Vandepoele K."/>
            <person name="Beszteri B."/>
            <person name="Gruber A."/>
            <person name="Heijde M."/>
            <person name="Katinka M."/>
            <person name="Mock T."/>
            <person name="Valentin K."/>
            <person name="Verret F."/>
            <person name="Berges J.A."/>
            <person name="Brownlee C."/>
            <person name="Cadoret J.P."/>
            <person name="Chiovitti A."/>
            <person name="Choi C.J."/>
            <person name="Coesel S."/>
            <person name="De Martino A."/>
            <person name="Detter J.C."/>
            <person name="Durkin C."/>
            <person name="Falciatore A."/>
            <person name="Fournet J."/>
            <person name="Haruta M."/>
            <person name="Huysman M.J."/>
            <person name="Jenkins B.D."/>
            <person name="Jiroutova K."/>
            <person name="Jorgensen R.E."/>
            <person name="Joubert Y."/>
            <person name="Kaplan A."/>
            <person name="Kroger N."/>
            <person name="Kroth P.G."/>
            <person name="La Roche J."/>
            <person name="Lindquist E."/>
            <person name="Lommer M."/>
            <person name="Martin-Jezequel V."/>
            <person name="Lopez P.J."/>
            <person name="Lucas S."/>
            <person name="Mangogna M."/>
            <person name="McGinnis K."/>
            <person name="Medlin L.K."/>
            <person name="Montsant A."/>
            <person name="Oudot-Le Secq M.P."/>
            <person name="Napoli C."/>
            <person name="Obornik M."/>
            <person name="Parker M.S."/>
            <person name="Petit J.L."/>
            <person name="Porcel B.M."/>
            <person name="Poulsen N."/>
            <person name="Robison M."/>
            <person name="Rychlewski L."/>
            <person name="Rynearson T.A."/>
            <person name="Schmutz J."/>
            <person name="Shapiro H."/>
            <person name="Siaut M."/>
            <person name="Stanley M."/>
            <person name="Sussman M.R."/>
            <person name="Taylor A.R."/>
            <person name="Vardi A."/>
            <person name="von Dassow P."/>
            <person name="Vyverman W."/>
            <person name="Willis A."/>
            <person name="Wyrwicz L.S."/>
            <person name="Rokhsar D.S."/>
            <person name="Weissenbach J."/>
            <person name="Armbrust E.V."/>
            <person name="Green B.R."/>
            <person name="Van de Peer Y."/>
            <person name="Grigoriev I.V."/>
        </authorList>
    </citation>
    <scope>NUCLEOTIDE SEQUENCE [LARGE SCALE GENOMIC DNA]</scope>
    <source>
        <strain evidence="3 4">CCAP 1055/1</strain>
    </source>
</reference>
<gene>
    <name evidence="3" type="ORF">PHATRDRAFT_44887</name>
</gene>
<reference evidence="4" key="2">
    <citation type="submission" date="2008-08" db="EMBL/GenBank/DDBJ databases">
        <authorList>
            <consortium name="Diatom Consortium"/>
            <person name="Grigoriev I."/>
            <person name="Grimwood J."/>
            <person name="Kuo A."/>
            <person name="Otillar R.P."/>
            <person name="Salamov A."/>
            <person name="Detter J.C."/>
            <person name="Lindquist E."/>
            <person name="Shapiro H."/>
            <person name="Lucas S."/>
            <person name="Glavina del Rio T."/>
            <person name="Pitluck S."/>
            <person name="Rokhsar D."/>
            <person name="Bowler C."/>
        </authorList>
    </citation>
    <scope>GENOME REANNOTATION</scope>
    <source>
        <strain evidence="4">CCAP 1055/1</strain>
    </source>
</reference>
<dbReference type="Proteomes" id="UP000000759">
    <property type="component" value="Chromosome 5"/>
</dbReference>